<reference evidence="2 3" key="2">
    <citation type="submission" date="2017-02" db="EMBL/GenBank/DDBJ databases">
        <title>A genome survey and senescence transcriptome analysis in Lentinula edodes.</title>
        <authorList>
            <person name="Sakamoto Y."/>
            <person name="Nakade K."/>
            <person name="Sato S."/>
            <person name="Yoshida Y."/>
            <person name="Miyazaki K."/>
            <person name="Natsume S."/>
            <person name="Konno N."/>
        </authorList>
    </citation>
    <scope>NUCLEOTIDE SEQUENCE [LARGE SCALE GENOMIC DNA]</scope>
    <source>
        <strain evidence="2 3">NBRC 111202</strain>
    </source>
</reference>
<evidence type="ECO:0000313" key="3">
    <source>
        <dbReference type="Proteomes" id="UP000188533"/>
    </source>
</evidence>
<feature type="region of interest" description="Disordered" evidence="1">
    <location>
        <begin position="1"/>
        <end position="73"/>
    </location>
</feature>
<name>A0A1Q3EBA2_LENED</name>
<gene>
    <name evidence="2" type="ORF">LENED_006159</name>
</gene>
<keyword evidence="3" id="KW-1185">Reference proteome</keyword>
<dbReference type="Proteomes" id="UP000188533">
    <property type="component" value="Unassembled WGS sequence"/>
</dbReference>
<accession>A0A1Q3EBA2</accession>
<evidence type="ECO:0000313" key="2">
    <source>
        <dbReference type="EMBL" id="GAW04374.1"/>
    </source>
</evidence>
<dbReference type="AlphaFoldDB" id="A0A1Q3EBA2"/>
<feature type="compositionally biased region" description="Basic and acidic residues" evidence="1">
    <location>
        <begin position="1"/>
        <end position="23"/>
    </location>
</feature>
<protein>
    <submittedName>
        <fullName evidence="2">Uncharacterized protein</fullName>
    </submittedName>
</protein>
<organism evidence="2 3">
    <name type="scientific">Lentinula edodes</name>
    <name type="common">Shiitake mushroom</name>
    <name type="synonym">Lentinus edodes</name>
    <dbReference type="NCBI Taxonomy" id="5353"/>
    <lineage>
        <taxon>Eukaryota</taxon>
        <taxon>Fungi</taxon>
        <taxon>Dikarya</taxon>
        <taxon>Basidiomycota</taxon>
        <taxon>Agaricomycotina</taxon>
        <taxon>Agaricomycetes</taxon>
        <taxon>Agaricomycetidae</taxon>
        <taxon>Agaricales</taxon>
        <taxon>Marasmiineae</taxon>
        <taxon>Omphalotaceae</taxon>
        <taxon>Lentinula</taxon>
    </lineage>
</organism>
<sequence>MESRDIRFKEGEAHCSREYRSEVDNSNLEDCQQVAPTNGPTAQQHADQEGEEPWTSGPTSDTSDTTPPLCRSTHTCTPSRVAIENQALKEHKCKAQVNREDWVTNLPSTGQTLALIAVNPWAFASVTSLLPGPPSQAHTPLGALTSEAHILY</sequence>
<dbReference type="EMBL" id="BDGU01000188">
    <property type="protein sequence ID" value="GAW04374.1"/>
    <property type="molecule type" value="Genomic_DNA"/>
</dbReference>
<feature type="compositionally biased region" description="Low complexity" evidence="1">
    <location>
        <begin position="55"/>
        <end position="68"/>
    </location>
</feature>
<feature type="compositionally biased region" description="Polar residues" evidence="1">
    <location>
        <begin position="24"/>
        <end position="45"/>
    </location>
</feature>
<evidence type="ECO:0000256" key="1">
    <source>
        <dbReference type="SAM" id="MobiDB-lite"/>
    </source>
</evidence>
<comment type="caution">
    <text evidence="2">The sequence shown here is derived from an EMBL/GenBank/DDBJ whole genome shotgun (WGS) entry which is preliminary data.</text>
</comment>
<reference evidence="2 3" key="1">
    <citation type="submission" date="2016-08" db="EMBL/GenBank/DDBJ databases">
        <authorList>
            <consortium name="Lentinula edodes genome sequencing consortium"/>
            <person name="Sakamoto Y."/>
            <person name="Nakade K."/>
            <person name="Sato S."/>
            <person name="Yoshida Y."/>
            <person name="Miyazaki K."/>
            <person name="Natsume S."/>
            <person name="Konno N."/>
        </authorList>
    </citation>
    <scope>NUCLEOTIDE SEQUENCE [LARGE SCALE GENOMIC DNA]</scope>
    <source>
        <strain evidence="2 3">NBRC 111202</strain>
    </source>
</reference>
<proteinExistence type="predicted"/>